<keyword evidence="2" id="KW-1185">Reference proteome</keyword>
<dbReference type="RefSeq" id="WP_023266418.1">
    <property type="nucleotide sequence ID" value="NZ_AXZL01000057.1"/>
</dbReference>
<proteinExistence type="predicted"/>
<comment type="caution">
    <text evidence="1">The sequence shown here is derived from an EMBL/GenBank/DDBJ whole genome shotgun (WGS) entry which is preliminary data.</text>
</comment>
<dbReference type="EMBL" id="AXZL01000057">
    <property type="protein sequence ID" value="ESE41973.1"/>
    <property type="molecule type" value="Genomic_DNA"/>
</dbReference>
<organism evidence="1 2">
    <name type="scientific">Shewanella decolorationis S12</name>
    <dbReference type="NCBI Taxonomy" id="1353536"/>
    <lineage>
        <taxon>Bacteria</taxon>
        <taxon>Pseudomonadati</taxon>
        <taxon>Pseudomonadota</taxon>
        <taxon>Gammaproteobacteria</taxon>
        <taxon>Alteromonadales</taxon>
        <taxon>Shewanellaceae</taxon>
        <taxon>Shewanella</taxon>
    </lineage>
</organism>
<sequence>MEFIVIVSPVTRREYIPIGSTATSMSPTVTVDPMPILTTHLRYVRKKQMDITQFGTKAS</sequence>
<evidence type="ECO:0000313" key="2">
    <source>
        <dbReference type="Proteomes" id="UP000017548"/>
    </source>
</evidence>
<protein>
    <submittedName>
        <fullName evidence="1">Uncharacterized protein</fullName>
    </submittedName>
</protein>
<gene>
    <name evidence="1" type="ORF">SHD_1329</name>
</gene>
<evidence type="ECO:0000313" key="1">
    <source>
        <dbReference type="EMBL" id="ESE41973.1"/>
    </source>
</evidence>
<dbReference type="Proteomes" id="UP000017548">
    <property type="component" value="Unassembled WGS sequence"/>
</dbReference>
<reference evidence="1 2" key="1">
    <citation type="journal article" date="2013" name="Genome Announc.">
        <title>Draft Genome Sequence of Shewanella decolorationis S12, a Dye-Degrading Bacterium Isolated from a Wastewater Treatment Plant.</title>
        <authorList>
            <person name="Xu M."/>
            <person name="Fang Y."/>
            <person name="Liu J."/>
            <person name="Chen X."/>
            <person name="Sun G."/>
            <person name="Guo J."/>
            <person name="Hua Z."/>
            <person name="Tu Q."/>
            <person name="Wu L."/>
            <person name="Zhou J."/>
            <person name="Liu X."/>
        </authorList>
    </citation>
    <scope>NUCLEOTIDE SEQUENCE [LARGE SCALE GENOMIC DNA]</scope>
    <source>
        <strain evidence="1 2">S12</strain>
    </source>
</reference>
<accession>A0ABN0PP93</accession>
<name>A0ABN0PP93_9GAMM</name>